<protein>
    <submittedName>
        <fullName evidence="2">Uncharacterized protein</fullName>
    </submittedName>
</protein>
<accession>A0A812M1V9</accession>
<dbReference type="OrthoDB" id="6079689at2759"/>
<dbReference type="EMBL" id="CAJNIZ010006546">
    <property type="protein sequence ID" value="CAE7250791.1"/>
    <property type="molecule type" value="Genomic_DNA"/>
</dbReference>
<sequence length="65" mass="7334">LVPENHPIHIHCFGDSLQHAEELIAHYPRLRIGFTGAITFSDRPGKGKRKGKSKEEQSNELKKGE</sequence>
<feature type="compositionally biased region" description="Basic and acidic residues" evidence="1">
    <location>
        <begin position="53"/>
        <end position="65"/>
    </location>
</feature>
<feature type="non-terminal residue" evidence="2">
    <location>
        <position position="65"/>
    </location>
</feature>
<organism evidence="2 3">
    <name type="scientific">Symbiodinium pilosum</name>
    <name type="common">Dinoflagellate</name>
    <dbReference type="NCBI Taxonomy" id="2952"/>
    <lineage>
        <taxon>Eukaryota</taxon>
        <taxon>Sar</taxon>
        <taxon>Alveolata</taxon>
        <taxon>Dinophyceae</taxon>
        <taxon>Suessiales</taxon>
        <taxon>Symbiodiniaceae</taxon>
        <taxon>Symbiodinium</taxon>
    </lineage>
</organism>
<name>A0A812M1V9_SYMPI</name>
<feature type="region of interest" description="Disordered" evidence="1">
    <location>
        <begin position="38"/>
        <end position="65"/>
    </location>
</feature>
<proteinExistence type="predicted"/>
<dbReference type="AlphaFoldDB" id="A0A812M1V9"/>
<reference evidence="2" key="1">
    <citation type="submission" date="2021-02" db="EMBL/GenBank/DDBJ databases">
        <authorList>
            <person name="Dougan E. K."/>
            <person name="Rhodes N."/>
            <person name="Thang M."/>
            <person name="Chan C."/>
        </authorList>
    </citation>
    <scope>NUCLEOTIDE SEQUENCE</scope>
</reference>
<evidence type="ECO:0000313" key="2">
    <source>
        <dbReference type="EMBL" id="CAE7250791.1"/>
    </source>
</evidence>
<feature type="non-terminal residue" evidence="2">
    <location>
        <position position="1"/>
    </location>
</feature>
<dbReference type="Proteomes" id="UP000649617">
    <property type="component" value="Unassembled WGS sequence"/>
</dbReference>
<keyword evidence="3" id="KW-1185">Reference proteome</keyword>
<dbReference type="Gene3D" id="3.20.20.140">
    <property type="entry name" value="Metal-dependent hydrolases"/>
    <property type="match status" value="1"/>
</dbReference>
<evidence type="ECO:0000256" key="1">
    <source>
        <dbReference type="SAM" id="MobiDB-lite"/>
    </source>
</evidence>
<gene>
    <name evidence="2" type="ORF">SPIL2461_LOCUS4824</name>
</gene>
<evidence type="ECO:0000313" key="3">
    <source>
        <dbReference type="Proteomes" id="UP000649617"/>
    </source>
</evidence>
<comment type="caution">
    <text evidence="2">The sequence shown here is derived from an EMBL/GenBank/DDBJ whole genome shotgun (WGS) entry which is preliminary data.</text>
</comment>